<gene>
    <name evidence="1" type="ORF">SGQ83_06305</name>
</gene>
<dbReference type="RefSeq" id="WP_230004579.1">
    <property type="nucleotide sequence ID" value="NZ_CP087134.1"/>
</dbReference>
<sequence length="386" mass="43245">MKKIITTTIGVLILAGTPNLFAQKDRKEILYREDARFKGSDLSTERTKQRILYSETSKVIKPILFADLGETCTTPDGMALDKNGNLYLSVTNPTSFEKFGSKILIFDKNDKPMTWFDQLPVHPVTKRVHPMGMEFGPDGNLYVVDNQCFARQADASRLIRVIVKNGKPVNAEVLVEGFNFSDGLRWSKNRIYITDASFNKGEESGIYSFSLDELNKDKIILDASNKEKYLISTFTLKPGTAKHSLGIDGIAFDKNGNLYGGSFGDGVITKIEFFNDGKVKSKKVVFDSDQLKCCDGFFYDENRNSIFIANYDNNSVHQLNLNTNTISLIWENENADGSDGQLDNPCETIIYKGKLLVVNYDTFEGVKNIGTDPFHTISSFDLEGLK</sequence>
<name>A0ABU4R9P7_9FLAO</name>
<evidence type="ECO:0008006" key="3">
    <source>
        <dbReference type="Google" id="ProtNLM"/>
    </source>
</evidence>
<dbReference type="Gene3D" id="2.120.10.30">
    <property type="entry name" value="TolB, C-terminal domain"/>
    <property type="match status" value="1"/>
</dbReference>
<dbReference type="PANTHER" id="PTHR47572">
    <property type="entry name" value="LIPOPROTEIN-RELATED"/>
    <property type="match status" value="1"/>
</dbReference>
<dbReference type="SUPFAM" id="SSF101898">
    <property type="entry name" value="NHL repeat"/>
    <property type="match status" value="1"/>
</dbReference>
<keyword evidence="2" id="KW-1185">Reference proteome</keyword>
<dbReference type="InterPro" id="IPR011042">
    <property type="entry name" value="6-blade_b-propeller_TolB-like"/>
</dbReference>
<reference evidence="1 2" key="1">
    <citation type="submission" date="2023-11" db="EMBL/GenBank/DDBJ databases">
        <title>Unpublished Manusciprt.</title>
        <authorList>
            <person name="Saticioglu I.B."/>
            <person name="Ay H."/>
            <person name="Ajmi N."/>
            <person name="Altun S."/>
            <person name="Duman M."/>
        </authorList>
    </citation>
    <scope>NUCLEOTIDE SEQUENCE [LARGE SCALE GENOMIC DNA]</scope>
    <source>
        <strain evidence="1 2">Fl-318</strain>
    </source>
</reference>
<comment type="caution">
    <text evidence="1">The sequence shown here is derived from an EMBL/GenBank/DDBJ whole genome shotgun (WGS) entry which is preliminary data.</text>
</comment>
<dbReference type="InterPro" id="IPR051262">
    <property type="entry name" value="SMP-30/CGR1_Lactonase"/>
</dbReference>
<dbReference type="Proteomes" id="UP001273350">
    <property type="component" value="Unassembled WGS sequence"/>
</dbReference>
<proteinExistence type="predicted"/>
<protein>
    <recommendedName>
        <fullName evidence="3">SMP-30/Gluconolactonase/LRE-like region domain-containing protein</fullName>
    </recommendedName>
</protein>
<accession>A0ABU4R9P7</accession>
<evidence type="ECO:0000313" key="1">
    <source>
        <dbReference type="EMBL" id="MDX6188951.1"/>
    </source>
</evidence>
<evidence type="ECO:0000313" key="2">
    <source>
        <dbReference type="Proteomes" id="UP001273350"/>
    </source>
</evidence>
<dbReference type="EMBL" id="JAWXVI010000003">
    <property type="protein sequence ID" value="MDX6188951.1"/>
    <property type="molecule type" value="Genomic_DNA"/>
</dbReference>
<dbReference type="PANTHER" id="PTHR47572:SF4">
    <property type="entry name" value="LACTONASE DRP35"/>
    <property type="match status" value="1"/>
</dbReference>
<organism evidence="1 2">
    <name type="scientific">Flavobacterium cupriresistens</name>
    <dbReference type="NCBI Taxonomy" id="2893885"/>
    <lineage>
        <taxon>Bacteria</taxon>
        <taxon>Pseudomonadati</taxon>
        <taxon>Bacteroidota</taxon>
        <taxon>Flavobacteriia</taxon>
        <taxon>Flavobacteriales</taxon>
        <taxon>Flavobacteriaceae</taxon>
        <taxon>Flavobacterium</taxon>
    </lineage>
</organism>